<dbReference type="AlphaFoldDB" id="A0A9Q0S3C6"/>
<evidence type="ECO:0000313" key="1">
    <source>
        <dbReference type="EMBL" id="KAJ6643184.1"/>
    </source>
</evidence>
<reference evidence="1" key="1">
    <citation type="submission" date="2022-07" db="EMBL/GenBank/DDBJ databases">
        <authorList>
            <person name="Trinca V."/>
            <person name="Uliana J.V.C."/>
            <person name="Torres T.T."/>
            <person name="Ward R.J."/>
            <person name="Monesi N."/>
        </authorList>
    </citation>
    <scope>NUCLEOTIDE SEQUENCE</scope>
    <source>
        <strain evidence="1">HSMRA1968</strain>
        <tissue evidence="1">Whole embryos</tissue>
    </source>
</reference>
<feature type="non-terminal residue" evidence="1">
    <location>
        <position position="1"/>
    </location>
</feature>
<sequence>VKIRLNRKFGNTYRPFMINAEQDFCSLSNDNSIESLVTKMLNLKERRQYGNWYHPCPVSGRRYEIDAPMDSSKIPAVAMNGGYRLDVIGFSFVSGERKEFRLTHHFGEYRLKQKPS</sequence>
<dbReference type="InterPro" id="IPR010512">
    <property type="entry name" value="DUF1091"/>
</dbReference>
<organism evidence="1 2">
    <name type="scientific">Pseudolycoriella hygida</name>
    <dbReference type="NCBI Taxonomy" id="35572"/>
    <lineage>
        <taxon>Eukaryota</taxon>
        <taxon>Metazoa</taxon>
        <taxon>Ecdysozoa</taxon>
        <taxon>Arthropoda</taxon>
        <taxon>Hexapoda</taxon>
        <taxon>Insecta</taxon>
        <taxon>Pterygota</taxon>
        <taxon>Neoptera</taxon>
        <taxon>Endopterygota</taxon>
        <taxon>Diptera</taxon>
        <taxon>Nematocera</taxon>
        <taxon>Sciaroidea</taxon>
        <taxon>Sciaridae</taxon>
        <taxon>Pseudolycoriella</taxon>
    </lineage>
</organism>
<evidence type="ECO:0000313" key="2">
    <source>
        <dbReference type="Proteomes" id="UP001151699"/>
    </source>
</evidence>
<dbReference type="Proteomes" id="UP001151699">
    <property type="component" value="Chromosome B"/>
</dbReference>
<protein>
    <submittedName>
        <fullName evidence="1">Uncharacterized protein</fullName>
    </submittedName>
</protein>
<dbReference type="PANTHER" id="PTHR20898">
    <property type="entry name" value="DAEDALUS ON 3-RELATED-RELATED"/>
    <property type="match status" value="1"/>
</dbReference>
<gene>
    <name evidence="1" type="ORF">Bhyg_08140</name>
</gene>
<comment type="caution">
    <text evidence="1">The sequence shown here is derived from an EMBL/GenBank/DDBJ whole genome shotgun (WGS) entry which is preliminary data.</text>
</comment>
<dbReference type="EMBL" id="WJQU01000002">
    <property type="protein sequence ID" value="KAJ6643184.1"/>
    <property type="molecule type" value="Genomic_DNA"/>
</dbReference>
<proteinExistence type="predicted"/>
<accession>A0A9Q0S3C6</accession>
<dbReference type="Pfam" id="PF06477">
    <property type="entry name" value="DUF1091"/>
    <property type="match status" value="1"/>
</dbReference>
<name>A0A9Q0S3C6_9DIPT</name>
<dbReference type="OrthoDB" id="7727171at2759"/>
<keyword evidence="2" id="KW-1185">Reference proteome</keyword>